<dbReference type="SMART" id="SM00091">
    <property type="entry name" value="PAS"/>
    <property type="match status" value="2"/>
</dbReference>
<dbReference type="Proteomes" id="UP000013232">
    <property type="component" value="Unassembled WGS sequence"/>
</dbReference>
<dbReference type="Gene3D" id="3.30.450.20">
    <property type="entry name" value="PAS domain"/>
    <property type="match status" value="2"/>
</dbReference>
<feature type="domain" description="PAS" evidence="4">
    <location>
        <begin position="40"/>
        <end position="64"/>
    </location>
</feature>
<dbReference type="NCBIfam" id="TIGR00229">
    <property type="entry name" value="sensory_box"/>
    <property type="match status" value="2"/>
</dbReference>
<dbReference type="GO" id="GO:0007165">
    <property type="term" value="P:signal transduction"/>
    <property type="evidence" value="ECO:0007669"/>
    <property type="project" value="UniProtKB-KW"/>
</dbReference>
<organism evidence="6 7">
    <name type="scientific">Thauera linaloolentis (strain DSM 12138 / JCM 21573 / CCUG 41526 / CIP 105981 / IAM 15112 / NBRC 102519 / 47Lol)</name>
    <dbReference type="NCBI Taxonomy" id="1123367"/>
    <lineage>
        <taxon>Bacteria</taxon>
        <taxon>Pseudomonadati</taxon>
        <taxon>Pseudomonadota</taxon>
        <taxon>Betaproteobacteria</taxon>
        <taxon>Rhodocyclales</taxon>
        <taxon>Zoogloeaceae</taxon>
        <taxon>Thauera</taxon>
    </lineage>
</organism>
<dbReference type="InterPro" id="IPR000700">
    <property type="entry name" value="PAS-assoc_C"/>
</dbReference>
<evidence type="ECO:0000259" key="5">
    <source>
        <dbReference type="PROSITE" id="PS50113"/>
    </source>
</evidence>
<evidence type="ECO:0000259" key="4">
    <source>
        <dbReference type="PROSITE" id="PS50112"/>
    </source>
</evidence>
<evidence type="ECO:0000259" key="3">
    <source>
        <dbReference type="PROSITE" id="PS50111"/>
    </source>
</evidence>
<evidence type="ECO:0000313" key="7">
    <source>
        <dbReference type="Proteomes" id="UP000013232"/>
    </source>
</evidence>
<dbReference type="SMART" id="SM00086">
    <property type="entry name" value="PAC"/>
    <property type="match status" value="2"/>
</dbReference>
<dbReference type="InterPro" id="IPR004089">
    <property type="entry name" value="MCPsignal_dom"/>
</dbReference>
<dbReference type="Pfam" id="PF00015">
    <property type="entry name" value="MCPsignal"/>
    <property type="match status" value="1"/>
</dbReference>
<gene>
    <name evidence="6" type="ORF">C666_18215</name>
</gene>
<evidence type="ECO:0000256" key="2">
    <source>
        <dbReference type="SAM" id="Coils"/>
    </source>
</evidence>
<feature type="coiled-coil region" evidence="2">
    <location>
        <begin position="251"/>
        <end position="278"/>
    </location>
</feature>
<dbReference type="PROSITE" id="PS50111">
    <property type="entry name" value="CHEMOTAXIS_TRANSDUC_2"/>
    <property type="match status" value="1"/>
</dbReference>
<dbReference type="RefSeq" id="WP_004347473.1">
    <property type="nucleotide sequence ID" value="NZ_AMXE01000131.1"/>
</dbReference>
<evidence type="ECO:0000256" key="1">
    <source>
        <dbReference type="PROSITE-ProRule" id="PRU00284"/>
    </source>
</evidence>
<accession>N6YVF2</accession>
<dbReference type="InterPro" id="IPR035965">
    <property type="entry name" value="PAS-like_dom_sf"/>
</dbReference>
<dbReference type="SUPFAM" id="SSF58104">
    <property type="entry name" value="Methyl-accepting chemotaxis protein (MCP) signaling domain"/>
    <property type="match status" value="1"/>
</dbReference>
<keyword evidence="2" id="KW-0175">Coiled coil</keyword>
<dbReference type="EMBL" id="AMXE01000131">
    <property type="protein sequence ID" value="ENO83914.1"/>
    <property type="molecule type" value="Genomic_DNA"/>
</dbReference>
<keyword evidence="1" id="KW-0807">Transducer</keyword>
<feature type="domain" description="PAC" evidence="5">
    <location>
        <begin position="92"/>
        <end position="144"/>
    </location>
</feature>
<reference evidence="6 7" key="1">
    <citation type="submission" date="2012-09" db="EMBL/GenBank/DDBJ databases">
        <title>Draft Genome Sequences of 6 Strains from Genus Thauera.</title>
        <authorList>
            <person name="Liu B."/>
            <person name="Shapleigh J.P."/>
            <person name="Frostegard A.H."/>
        </authorList>
    </citation>
    <scope>NUCLEOTIDE SEQUENCE [LARGE SCALE GENOMIC DNA]</scope>
    <source>
        <strain evidence="7">47Lol / DSM 12138</strain>
    </source>
</reference>
<proteinExistence type="predicted"/>
<dbReference type="PROSITE" id="PS50112">
    <property type="entry name" value="PAS"/>
    <property type="match status" value="1"/>
</dbReference>
<dbReference type="SUPFAM" id="SSF55785">
    <property type="entry name" value="PYP-like sensor domain (PAS domain)"/>
    <property type="match status" value="2"/>
</dbReference>
<feature type="domain" description="PAC" evidence="5">
    <location>
        <begin position="214"/>
        <end position="266"/>
    </location>
</feature>
<dbReference type="CDD" id="cd11386">
    <property type="entry name" value="MCP_signal"/>
    <property type="match status" value="1"/>
</dbReference>
<evidence type="ECO:0000313" key="6">
    <source>
        <dbReference type="EMBL" id="ENO83914.1"/>
    </source>
</evidence>
<keyword evidence="7" id="KW-1185">Reference proteome</keyword>
<dbReference type="Pfam" id="PF13426">
    <property type="entry name" value="PAS_9"/>
    <property type="match status" value="1"/>
</dbReference>
<dbReference type="GO" id="GO:0016020">
    <property type="term" value="C:membrane"/>
    <property type="evidence" value="ECO:0007669"/>
    <property type="project" value="InterPro"/>
</dbReference>
<dbReference type="CDD" id="cd00130">
    <property type="entry name" value="PAS"/>
    <property type="match status" value="2"/>
</dbReference>
<dbReference type="SMART" id="SM00283">
    <property type="entry name" value="MA"/>
    <property type="match status" value="1"/>
</dbReference>
<dbReference type="InterPro" id="IPR000014">
    <property type="entry name" value="PAS"/>
</dbReference>
<comment type="caution">
    <text evidence="6">The sequence shown here is derived from an EMBL/GenBank/DDBJ whole genome shotgun (WGS) entry which is preliminary data.</text>
</comment>
<dbReference type="Gene3D" id="1.10.287.950">
    <property type="entry name" value="Methyl-accepting chemotaxis protein"/>
    <property type="match status" value="1"/>
</dbReference>
<dbReference type="AlphaFoldDB" id="N6YVF2"/>
<dbReference type="InterPro" id="IPR001610">
    <property type="entry name" value="PAC"/>
</dbReference>
<dbReference type="OrthoDB" id="9765776at2"/>
<dbReference type="Pfam" id="PF08447">
    <property type="entry name" value="PAS_3"/>
    <property type="match status" value="1"/>
</dbReference>
<dbReference type="STRING" id="1123367.GCA_000621305_02839"/>
<dbReference type="PANTHER" id="PTHR24422:SF10">
    <property type="entry name" value="CHEMOTAXIS PROTEIN METHYLTRANSFERASE 2"/>
    <property type="match status" value="1"/>
</dbReference>
<protein>
    <submittedName>
        <fullName evidence="6">Methyl-accepting chemotaxis sensory transducer with Pas/Pac sensor</fullName>
    </submittedName>
</protein>
<dbReference type="InterPro" id="IPR050903">
    <property type="entry name" value="Bact_Chemotaxis_MeTrfase"/>
</dbReference>
<dbReference type="PROSITE" id="PS50113">
    <property type="entry name" value="PAC"/>
    <property type="match status" value="2"/>
</dbReference>
<dbReference type="eggNOG" id="COG0840">
    <property type="taxonomic scope" value="Bacteria"/>
</dbReference>
<feature type="domain" description="Methyl-accepting transducer" evidence="3">
    <location>
        <begin position="251"/>
        <end position="438"/>
    </location>
</feature>
<dbReference type="InterPro" id="IPR013655">
    <property type="entry name" value="PAS_fold_3"/>
</dbReference>
<name>N6YVF2_THAL4</name>
<dbReference type="PANTHER" id="PTHR24422">
    <property type="entry name" value="CHEMOTAXIS PROTEIN METHYLTRANSFERASE"/>
    <property type="match status" value="1"/>
</dbReference>
<sequence>MFNKKIKMLAETLRQEATRQGALVAAIDRSTARIEFTPTGEVVFANDVFLRTMGYSSDEVVGKSHGMFCERTLVESPEYSAHWDRLARGEFVAGRFKRINRNGGSVWLEATYNPVFGDGRKVIAVVKLATDVTRLVAEENERKGLLDAIGRSMAMIEFELDGTVIQANDNFLAVMGYSLGEIKGQHHRMFCEPGTEASPDYASFWKRLRGGEFLSDQYKRIGKGGREVWLEASYNPIMGADGKPVRVVKFAANITERIKRIEREVNNSQEALEIVSHNAKLSEQGAMVIEGAVSKMTSIADSANSAAAVIGDLARQSEQITSIVNTIREIADQTNLLALNAAIEAARAGEQGRGFAVVADEVRKLAERTSNATAEISGMIGKVQAGTRSAIGGMSATQSLAGESVTLAHEAGEAIRSIREGAFRVVDVVQNFSSMLRH</sequence>